<comment type="catalytic activity">
    <reaction evidence="13 14">
        <text>heme b + (2E,6E)-farnesyl diphosphate + H2O = Fe(II)-heme o + diphosphate</text>
        <dbReference type="Rhea" id="RHEA:28070"/>
        <dbReference type="ChEBI" id="CHEBI:15377"/>
        <dbReference type="ChEBI" id="CHEBI:33019"/>
        <dbReference type="ChEBI" id="CHEBI:60344"/>
        <dbReference type="ChEBI" id="CHEBI:60530"/>
        <dbReference type="ChEBI" id="CHEBI:175763"/>
        <dbReference type="EC" id="2.5.1.141"/>
    </reaction>
</comment>
<dbReference type="Pfam" id="PF01040">
    <property type="entry name" value="UbiA"/>
    <property type="match status" value="1"/>
</dbReference>
<evidence type="ECO:0000256" key="13">
    <source>
        <dbReference type="ARBA" id="ARBA00047690"/>
    </source>
</evidence>
<dbReference type="InterPro" id="IPR006369">
    <property type="entry name" value="Protohaem_IX_farnesylTrfase"/>
</dbReference>
<feature type="transmembrane region" description="Helical" evidence="14">
    <location>
        <begin position="179"/>
        <end position="200"/>
    </location>
</feature>
<feature type="transmembrane region" description="Helical" evidence="14">
    <location>
        <begin position="97"/>
        <end position="117"/>
    </location>
</feature>
<dbReference type="InterPro" id="IPR044878">
    <property type="entry name" value="UbiA_sf"/>
</dbReference>
<comment type="subcellular location">
    <subcellularLocation>
        <location evidence="1 14">Cell membrane</location>
        <topology evidence="1 14">Multi-pass membrane protein</topology>
    </subcellularLocation>
</comment>
<comment type="function">
    <text evidence="14">Converts heme B (protoheme IX) to heme O by substitution of the vinyl group on carbon 2 of heme B porphyrin ring with a hydroxyethyl farnesyl side group.</text>
</comment>
<dbReference type="EC" id="2.5.1.141" evidence="3 14"/>
<dbReference type="GO" id="GO:0005886">
    <property type="term" value="C:plasma membrane"/>
    <property type="evidence" value="ECO:0007669"/>
    <property type="project" value="UniProtKB-SubCell"/>
</dbReference>
<sequence>MTLRTATLTIDRPSVCQRATDYLALGKPRVVVMVLAVTVAGFYMGASQTPDWLRLLHVLIGVALSAGGTLALNQFMERHEDALMERTQGRPLPEGRIPPTSALMSGFVSVVIGLGYLMVAVNVLAAVVTATTTITYLFWYTPLKRKSTFCSIVGAIPGALPPVTGWVAARGTLGQEAWILFAMMFLWQLPHALAIAMLYCEDYARAGFQLLPVLHPDGRSTGRQIVTNCLALLGVALLPTLIGMAGPIYFVAMCIMGLGFLAFGLDTALTRTKESARRLVLASLVYLPLMFLVMAFDKVSVG</sequence>
<dbReference type="PATRIC" id="fig|1429439.4.peg.2865"/>
<organism evidence="15 16">
    <name type="scientific">Candidatus Entotheonella gemina</name>
    <dbReference type="NCBI Taxonomy" id="1429439"/>
    <lineage>
        <taxon>Bacteria</taxon>
        <taxon>Pseudomonadati</taxon>
        <taxon>Nitrospinota/Tectimicrobiota group</taxon>
        <taxon>Candidatus Tectimicrobiota</taxon>
        <taxon>Candidatus Entotheonellia</taxon>
        <taxon>Candidatus Entotheonellales</taxon>
        <taxon>Candidatus Entotheonellaceae</taxon>
        <taxon>Candidatus Entotheonella</taxon>
    </lineage>
</organism>
<comment type="similarity">
    <text evidence="14">Belongs to the UbiA prenyltransferase family. Protoheme IX farnesyltransferase subfamily.</text>
</comment>
<dbReference type="GO" id="GO:0048034">
    <property type="term" value="P:heme O biosynthetic process"/>
    <property type="evidence" value="ECO:0007669"/>
    <property type="project" value="UniProtKB-UniRule"/>
</dbReference>
<comment type="miscellaneous">
    <text evidence="14">Carbon 2 of the heme B porphyrin ring is defined according to the Fischer nomenclature.</text>
</comment>
<evidence type="ECO:0000256" key="4">
    <source>
        <dbReference type="ARBA" id="ARBA00022475"/>
    </source>
</evidence>
<evidence type="ECO:0000256" key="6">
    <source>
        <dbReference type="ARBA" id="ARBA00022692"/>
    </source>
</evidence>
<comment type="pathway">
    <text evidence="2 14">Porphyrin-containing compound metabolism; heme O biosynthesis; heme O from protoheme: step 1/1.</text>
</comment>
<feature type="transmembrane region" description="Helical" evidence="14">
    <location>
        <begin position="30"/>
        <end position="46"/>
    </location>
</feature>
<reference evidence="15 16" key="1">
    <citation type="journal article" date="2014" name="Nature">
        <title>An environmental bacterial taxon with a large and distinct metabolic repertoire.</title>
        <authorList>
            <person name="Wilson M.C."/>
            <person name="Mori T."/>
            <person name="Ruckert C."/>
            <person name="Uria A.R."/>
            <person name="Helf M.J."/>
            <person name="Takada K."/>
            <person name="Gernert C."/>
            <person name="Steffens U.A."/>
            <person name="Heycke N."/>
            <person name="Schmitt S."/>
            <person name="Rinke C."/>
            <person name="Helfrich E.J."/>
            <person name="Brachmann A.O."/>
            <person name="Gurgui C."/>
            <person name="Wakimoto T."/>
            <person name="Kracht M."/>
            <person name="Crusemann M."/>
            <person name="Hentschel U."/>
            <person name="Abe I."/>
            <person name="Matsunaga S."/>
            <person name="Kalinowski J."/>
            <person name="Takeyama H."/>
            <person name="Piel J."/>
        </authorList>
    </citation>
    <scope>NUCLEOTIDE SEQUENCE [LARGE SCALE GENOMIC DNA]</scope>
    <source>
        <strain evidence="16">TSY2</strain>
    </source>
</reference>
<keyword evidence="5 14" id="KW-0808">Transferase</keyword>
<feature type="transmembrane region" description="Helical" evidence="14">
    <location>
        <begin position="225"/>
        <end position="242"/>
    </location>
</feature>
<evidence type="ECO:0000256" key="1">
    <source>
        <dbReference type="ARBA" id="ARBA00004651"/>
    </source>
</evidence>
<evidence type="ECO:0000256" key="5">
    <source>
        <dbReference type="ARBA" id="ARBA00022679"/>
    </source>
</evidence>
<feature type="transmembrane region" description="Helical" evidence="14">
    <location>
        <begin position="279"/>
        <end position="296"/>
    </location>
</feature>
<dbReference type="NCBIfam" id="TIGR01473">
    <property type="entry name" value="cyoE_ctaB"/>
    <property type="match status" value="1"/>
</dbReference>
<evidence type="ECO:0000256" key="3">
    <source>
        <dbReference type="ARBA" id="ARBA00012292"/>
    </source>
</evidence>
<dbReference type="UniPathway" id="UPA00834">
    <property type="reaction ID" value="UER00712"/>
</dbReference>
<keyword evidence="16" id="KW-1185">Reference proteome</keyword>
<keyword evidence="7 14" id="KW-1133">Transmembrane helix</keyword>
<proteinExistence type="inferred from homology"/>
<dbReference type="Proteomes" id="UP000019140">
    <property type="component" value="Unassembled WGS sequence"/>
</dbReference>
<dbReference type="PANTHER" id="PTHR43448">
    <property type="entry name" value="PROTOHEME IX FARNESYLTRANSFERASE, MITOCHONDRIAL"/>
    <property type="match status" value="1"/>
</dbReference>
<dbReference type="InterPro" id="IPR000537">
    <property type="entry name" value="UbiA_prenyltransferase"/>
</dbReference>
<feature type="transmembrane region" description="Helical" evidence="14">
    <location>
        <begin position="148"/>
        <end position="167"/>
    </location>
</feature>
<keyword evidence="8 14" id="KW-0350">Heme biosynthesis</keyword>
<name>W4M985_9BACT</name>
<evidence type="ECO:0000313" key="15">
    <source>
        <dbReference type="EMBL" id="ETX06486.1"/>
    </source>
</evidence>
<dbReference type="GO" id="GO:0008495">
    <property type="term" value="F:protoheme IX farnesyltransferase activity"/>
    <property type="evidence" value="ECO:0007669"/>
    <property type="project" value="UniProtKB-UniRule"/>
</dbReference>
<feature type="transmembrane region" description="Helical" evidence="14">
    <location>
        <begin position="248"/>
        <end position="267"/>
    </location>
</feature>
<dbReference type="Gene3D" id="1.10.357.140">
    <property type="entry name" value="UbiA prenyltransferase"/>
    <property type="match status" value="1"/>
</dbReference>
<comment type="caution">
    <text evidence="15">The sequence shown here is derived from an EMBL/GenBank/DDBJ whole genome shotgun (WGS) entry which is preliminary data.</text>
</comment>
<protein>
    <recommendedName>
        <fullName evidence="11 14">Protoheme IX farnesyltransferase</fullName>
        <ecNumber evidence="3 14">2.5.1.141</ecNumber>
    </recommendedName>
    <alternativeName>
        <fullName evidence="12 14">Heme B farnesyltransferase</fullName>
    </alternativeName>
    <alternativeName>
        <fullName evidence="10 14">Heme O synthase</fullName>
    </alternativeName>
</protein>
<evidence type="ECO:0000256" key="7">
    <source>
        <dbReference type="ARBA" id="ARBA00022989"/>
    </source>
</evidence>
<keyword evidence="6 14" id="KW-0812">Transmembrane</keyword>
<evidence type="ECO:0000256" key="9">
    <source>
        <dbReference type="ARBA" id="ARBA00023136"/>
    </source>
</evidence>
<evidence type="ECO:0000256" key="10">
    <source>
        <dbReference type="ARBA" id="ARBA00030253"/>
    </source>
</evidence>
<evidence type="ECO:0000256" key="2">
    <source>
        <dbReference type="ARBA" id="ARBA00004919"/>
    </source>
</evidence>
<feature type="transmembrane region" description="Helical" evidence="14">
    <location>
        <begin position="52"/>
        <end position="76"/>
    </location>
</feature>
<evidence type="ECO:0000256" key="11">
    <source>
        <dbReference type="ARBA" id="ARBA00040810"/>
    </source>
</evidence>
<evidence type="ECO:0000256" key="14">
    <source>
        <dbReference type="HAMAP-Rule" id="MF_00154"/>
    </source>
</evidence>
<dbReference type="HOGENOM" id="CLU_029631_0_0_7"/>
<dbReference type="HAMAP" id="MF_00154">
    <property type="entry name" value="CyoE_CtaB"/>
    <property type="match status" value="1"/>
</dbReference>
<evidence type="ECO:0000313" key="16">
    <source>
        <dbReference type="Proteomes" id="UP000019140"/>
    </source>
</evidence>
<accession>W4M985</accession>
<evidence type="ECO:0000256" key="8">
    <source>
        <dbReference type="ARBA" id="ARBA00023133"/>
    </source>
</evidence>
<gene>
    <name evidence="14" type="primary">ctaB</name>
    <name evidence="15" type="ORF">ETSY2_16875</name>
</gene>
<keyword evidence="9 14" id="KW-0472">Membrane</keyword>
<dbReference type="CDD" id="cd13957">
    <property type="entry name" value="PT_UbiA_Cox10"/>
    <property type="match status" value="1"/>
</dbReference>
<dbReference type="AlphaFoldDB" id="W4M985"/>
<dbReference type="PANTHER" id="PTHR43448:SF7">
    <property type="entry name" value="4-HYDROXYBENZOATE SOLANESYLTRANSFERASE"/>
    <property type="match status" value="1"/>
</dbReference>
<dbReference type="EMBL" id="AZHX01000684">
    <property type="protein sequence ID" value="ETX06486.1"/>
    <property type="molecule type" value="Genomic_DNA"/>
</dbReference>
<keyword evidence="4 14" id="KW-1003">Cell membrane</keyword>
<evidence type="ECO:0000256" key="12">
    <source>
        <dbReference type="ARBA" id="ARBA00042475"/>
    </source>
</evidence>